<dbReference type="Pfam" id="PF00096">
    <property type="entry name" value="zf-C2H2"/>
    <property type="match status" value="4"/>
</dbReference>
<dbReference type="Pfam" id="PF17017">
    <property type="entry name" value="zf-C2H2_aberr"/>
    <property type="match status" value="1"/>
</dbReference>
<dbReference type="EMBL" id="VSWD01000005">
    <property type="protein sequence ID" value="KAK3101534.1"/>
    <property type="molecule type" value="Genomic_DNA"/>
</dbReference>
<feature type="domain" description="C2H2-type" evidence="8">
    <location>
        <begin position="570"/>
        <end position="599"/>
    </location>
</feature>
<keyword evidence="2" id="KW-0677">Repeat</keyword>
<keyword evidence="1" id="KW-0479">Metal-binding</keyword>
<evidence type="ECO:0000256" key="5">
    <source>
        <dbReference type="ARBA" id="ARBA00023015"/>
    </source>
</evidence>
<dbReference type="GO" id="GO:0005634">
    <property type="term" value="C:nucleus"/>
    <property type="evidence" value="ECO:0007669"/>
    <property type="project" value="TreeGrafter"/>
</dbReference>
<evidence type="ECO:0000256" key="3">
    <source>
        <dbReference type="ARBA" id="ARBA00022771"/>
    </source>
</evidence>
<sequence>MSSEGGLTSQKHGGAQISTHGTEIDINITNSFPLSNTLFPDNQVSEDEKQIQNGADEVAKNVAEENLHFLSSDVDLDSYEREVVENNAEWLKSRCRNIETVDFDIAGNGSDPVEELFTDPLNVDSIPIIHCSVEGEDLDGDSVFFGEKSTSNDIQKTNIDGAISISFPERSVLQNTLTDSGILPLNVQSQSVLGPVTSIPNAILVKPNSLEQNTKQLSRNIACTKASAISDSLPVTTISPAGSTVVQSVVPPVSTGIQVLPQVMVAGNSPVQNTNNSVVQLQPVQDNQNMLGANLKLATISISTDKVANSTQILVNTSQGQQLYHINTADLTQATTALEPLSRQSSHLPKVGPSGDATVPMGVQTGFLILPTPTLPTTADHIVTIPIESVINSNASIIPACDKPGCDWAFTTLYKLRRHEESHEGRKDYYCEFEGCGKKFTTIYNLNSHKKLHERPCVETCPHEGCGKKFPTKRQLDLHRKCHSGEKTYKLVNYSWIEKKPFDMKVEIVKCPVDGCNKTFYSQHCMGSHPRVHLHDQDYLTCKFEGCGKVFERACRLKQHMRSHTGEKPYVCYYEGCGWAFTTASKLKRHQAKHTGLRKWKCQHCGRAFMRSEHLKGHMITHSGDRPYSCPVEGCTLKFTAKSSLYVHMKKHDSYKNEKITYHCPIEGCLKKYAAKSALRQHIVKHHLSSAHSTSQLKDLDLVPLLGGDLQDLEILAQASENATTINTATTSVKVDRSIDTTATSTSSSTTAAVIAQSPSTLTSTLTSTDVNILTIDPLEFIAKPNTDSVTDPAPSMQMSTDEISQLSPALLSQLMSSIDKPQVTVNGPKSDTLLESITQSVVMDTNSGSARTDFHSNHHLSNRAKQKRQYLKDKVSSATLDSTSFNEPSDEAFFVTDSSFTAPVDNTSQGITFRDPETGVLYIQTQLLQDDPPTVVTDLYSDDTVFTAELSDLPEATPGDLEHSLHTSDFTGSTINLEDLQ</sequence>
<feature type="domain" description="C2H2-type" evidence="8">
    <location>
        <begin position="429"/>
        <end position="453"/>
    </location>
</feature>
<evidence type="ECO:0000256" key="6">
    <source>
        <dbReference type="ARBA" id="ARBA00023163"/>
    </source>
</evidence>
<dbReference type="Proteomes" id="UP001186944">
    <property type="component" value="Unassembled WGS sequence"/>
</dbReference>
<evidence type="ECO:0000256" key="4">
    <source>
        <dbReference type="ARBA" id="ARBA00022833"/>
    </source>
</evidence>
<dbReference type="GO" id="GO:0008270">
    <property type="term" value="F:zinc ion binding"/>
    <property type="evidence" value="ECO:0007669"/>
    <property type="project" value="UniProtKB-KW"/>
</dbReference>
<feature type="domain" description="C2H2-type" evidence="8">
    <location>
        <begin position="399"/>
        <end position="428"/>
    </location>
</feature>
<keyword evidence="3 7" id="KW-0863">Zinc-finger</keyword>
<evidence type="ECO:0000256" key="1">
    <source>
        <dbReference type="ARBA" id="ARBA00022723"/>
    </source>
</evidence>
<feature type="domain" description="C2H2-type" evidence="8">
    <location>
        <begin position="628"/>
        <end position="657"/>
    </location>
</feature>
<feature type="domain" description="C2H2-type" evidence="8">
    <location>
        <begin position="509"/>
        <end position="538"/>
    </location>
</feature>
<dbReference type="AlphaFoldDB" id="A0AA89C535"/>
<dbReference type="SMART" id="SM00355">
    <property type="entry name" value="ZnF_C2H2"/>
    <property type="match status" value="9"/>
</dbReference>
<reference evidence="9" key="1">
    <citation type="submission" date="2019-08" db="EMBL/GenBank/DDBJ databases">
        <title>The improved chromosome-level genome for the pearl oyster Pinctada fucata martensii using PacBio sequencing and Hi-C.</title>
        <authorList>
            <person name="Zheng Z."/>
        </authorList>
    </citation>
    <scope>NUCLEOTIDE SEQUENCE</scope>
    <source>
        <strain evidence="9">ZZ-2019</strain>
        <tissue evidence="9">Adductor muscle</tissue>
    </source>
</reference>
<dbReference type="PANTHER" id="PTHR46179">
    <property type="entry name" value="ZINC FINGER PROTEIN"/>
    <property type="match status" value="1"/>
</dbReference>
<keyword evidence="5" id="KW-0805">Transcription regulation</keyword>
<evidence type="ECO:0000256" key="7">
    <source>
        <dbReference type="PROSITE-ProRule" id="PRU00042"/>
    </source>
</evidence>
<feature type="domain" description="C2H2-type" evidence="8">
    <location>
        <begin position="540"/>
        <end position="569"/>
    </location>
</feature>
<evidence type="ECO:0000256" key="2">
    <source>
        <dbReference type="ARBA" id="ARBA00022737"/>
    </source>
</evidence>
<dbReference type="GO" id="GO:0006357">
    <property type="term" value="P:regulation of transcription by RNA polymerase II"/>
    <property type="evidence" value="ECO:0007669"/>
    <property type="project" value="TreeGrafter"/>
</dbReference>
<accession>A0AA89C535</accession>
<keyword evidence="6" id="KW-0804">Transcription</keyword>
<feature type="domain" description="C2H2-type" evidence="8">
    <location>
        <begin position="600"/>
        <end position="627"/>
    </location>
</feature>
<dbReference type="PROSITE" id="PS50157">
    <property type="entry name" value="ZINC_FINGER_C2H2_2"/>
    <property type="match status" value="8"/>
</dbReference>
<dbReference type="InterPro" id="IPR013087">
    <property type="entry name" value="Znf_C2H2_type"/>
</dbReference>
<keyword evidence="4" id="KW-0862">Zinc</keyword>
<evidence type="ECO:0000259" key="8">
    <source>
        <dbReference type="PROSITE" id="PS50157"/>
    </source>
</evidence>
<name>A0AA89C535_PINIB</name>
<evidence type="ECO:0000313" key="10">
    <source>
        <dbReference type="Proteomes" id="UP001186944"/>
    </source>
</evidence>
<dbReference type="Gene3D" id="3.30.160.60">
    <property type="entry name" value="Classic Zinc Finger"/>
    <property type="match status" value="7"/>
</dbReference>
<comment type="caution">
    <text evidence="9">The sequence shown here is derived from an EMBL/GenBank/DDBJ whole genome shotgun (WGS) entry which is preliminary data.</text>
</comment>
<organism evidence="9 10">
    <name type="scientific">Pinctada imbricata</name>
    <name type="common">Atlantic pearl-oyster</name>
    <name type="synonym">Pinctada martensii</name>
    <dbReference type="NCBI Taxonomy" id="66713"/>
    <lineage>
        <taxon>Eukaryota</taxon>
        <taxon>Metazoa</taxon>
        <taxon>Spiralia</taxon>
        <taxon>Lophotrochozoa</taxon>
        <taxon>Mollusca</taxon>
        <taxon>Bivalvia</taxon>
        <taxon>Autobranchia</taxon>
        <taxon>Pteriomorphia</taxon>
        <taxon>Pterioida</taxon>
        <taxon>Pterioidea</taxon>
        <taxon>Pteriidae</taxon>
        <taxon>Pinctada</taxon>
    </lineage>
</organism>
<dbReference type="InterPro" id="IPR036236">
    <property type="entry name" value="Znf_C2H2_sf"/>
</dbReference>
<keyword evidence="10" id="KW-1185">Reference proteome</keyword>
<dbReference type="SUPFAM" id="SSF57667">
    <property type="entry name" value="beta-beta-alpha zinc fingers"/>
    <property type="match status" value="4"/>
</dbReference>
<gene>
    <name evidence="9" type="ORF">FSP39_004280</name>
</gene>
<proteinExistence type="predicted"/>
<dbReference type="FunFam" id="3.30.160.60:FF:000032">
    <property type="entry name" value="Krueppel-like factor 4"/>
    <property type="match status" value="1"/>
</dbReference>
<dbReference type="InterPro" id="IPR031514">
    <property type="entry name" value="Zf-C2H2_aberr"/>
</dbReference>
<feature type="domain" description="C2H2-type" evidence="8">
    <location>
        <begin position="459"/>
        <end position="488"/>
    </location>
</feature>
<dbReference type="PROSITE" id="PS00028">
    <property type="entry name" value="ZINC_FINGER_C2H2_1"/>
    <property type="match status" value="8"/>
</dbReference>
<protein>
    <recommendedName>
        <fullName evidence="8">C2H2-type domain-containing protein</fullName>
    </recommendedName>
</protein>
<evidence type="ECO:0000313" key="9">
    <source>
        <dbReference type="EMBL" id="KAK3101534.1"/>
    </source>
</evidence>
<dbReference type="InterPro" id="IPR051061">
    <property type="entry name" value="Zinc_finger_trans_reg"/>
</dbReference>
<dbReference type="PANTHER" id="PTHR46179:SF26">
    <property type="entry name" value="ZINC FINGER PROTEIN 423 HOMOLOG"/>
    <property type="match status" value="1"/>
</dbReference>